<feature type="transmembrane region" description="Helical" evidence="1">
    <location>
        <begin position="257"/>
        <end position="275"/>
    </location>
</feature>
<feature type="transmembrane region" description="Helical" evidence="1">
    <location>
        <begin position="93"/>
        <end position="112"/>
    </location>
</feature>
<reference evidence="3 4" key="1">
    <citation type="submission" date="2016-07" db="EMBL/GenBank/DDBJ databases">
        <title>High microdiversification within the ubiquitous acI lineage of Actinobacteria.</title>
        <authorList>
            <person name="Neuenschwander S.M."/>
            <person name="Salcher M."/>
            <person name="Ghai R."/>
            <person name="Pernthaler J."/>
        </authorList>
    </citation>
    <scope>NUCLEOTIDE SEQUENCE [LARGE SCALE GENOMIC DNA]</scope>
    <source>
        <strain evidence="3">MMS-IIA-15</strain>
    </source>
</reference>
<feature type="transmembrane region" description="Helical" evidence="1">
    <location>
        <begin position="355"/>
        <end position="380"/>
    </location>
</feature>
<dbReference type="KEGG" id="pvn:A7sIIA15_04775"/>
<dbReference type="EMBL" id="CP016776">
    <property type="protein sequence ID" value="ASY20174.1"/>
    <property type="molecule type" value="Genomic_DNA"/>
</dbReference>
<feature type="domain" description="Acyltransferase 3" evidence="2">
    <location>
        <begin position="10"/>
        <end position="372"/>
    </location>
</feature>
<evidence type="ECO:0000313" key="3">
    <source>
        <dbReference type="EMBL" id="ASY20174.1"/>
    </source>
</evidence>
<feature type="transmembrane region" description="Helical" evidence="1">
    <location>
        <begin position="317"/>
        <end position="335"/>
    </location>
</feature>
<organism evidence="3 4">
    <name type="scientific">Candidatus Planktophila vernalis</name>
    <dbReference type="NCBI Taxonomy" id="1884907"/>
    <lineage>
        <taxon>Bacteria</taxon>
        <taxon>Bacillati</taxon>
        <taxon>Actinomycetota</taxon>
        <taxon>Actinomycetes</taxon>
        <taxon>Candidatus Nanopelagicales</taxon>
        <taxon>Candidatus Nanopelagicaceae</taxon>
        <taxon>Candidatus Planktophila</taxon>
    </lineage>
</organism>
<feature type="transmembrane region" description="Helical" evidence="1">
    <location>
        <begin position="145"/>
        <end position="163"/>
    </location>
</feature>
<feature type="transmembrane region" description="Helical" evidence="1">
    <location>
        <begin position="175"/>
        <end position="195"/>
    </location>
</feature>
<keyword evidence="1" id="KW-0472">Membrane</keyword>
<dbReference type="Pfam" id="PF01757">
    <property type="entry name" value="Acyl_transf_3"/>
    <property type="match status" value="1"/>
</dbReference>
<name>A0A249KTS7_9ACTN</name>
<keyword evidence="1" id="KW-0812">Transmembrane</keyword>
<feature type="transmembrane region" description="Helical" evidence="1">
    <location>
        <begin position="227"/>
        <end position="245"/>
    </location>
</feature>
<dbReference type="GO" id="GO:0016747">
    <property type="term" value="F:acyltransferase activity, transferring groups other than amino-acyl groups"/>
    <property type="evidence" value="ECO:0007669"/>
    <property type="project" value="InterPro"/>
</dbReference>
<dbReference type="OrthoDB" id="9796461at2"/>
<gene>
    <name evidence="3" type="ORF">A7sIIA15_04775</name>
</gene>
<dbReference type="AlphaFoldDB" id="A0A249KTS7"/>
<keyword evidence="1" id="KW-1133">Transmembrane helix</keyword>
<keyword evidence="3" id="KW-0808">Transferase</keyword>
<evidence type="ECO:0000259" key="2">
    <source>
        <dbReference type="Pfam" id="PF01757"/>
    </source>
</evidence>
<protein>
    <submittedName>
        <fullName evidence="3">Acyltransferase</fullName>
    </submittedName>
</protein>
<dbReference type="GO" id="GO:0000271">
    <property type="term" value="P:polysaccharide biosynthetic process"/>
    <property type="evidence" value="ECO:0007669"/>
    <property type="project" value="TreeGrafter"/>
</dbReference>
<keyword evidence="4" id="KW-1185">Reference proteome</keyword>
<feature type="transmembrane region" description="Helical" evidence="1">
    <location>
        <begin position="287"/>
        <end position="310"/>
    </location>
</feature>
<dbReference type="InterPro" id="IPR050879">
    <property type="entry name" value="Acyltransferase_3"/>
</dbReference>
<keyword evidence="3" id="KW-0012">Acyltransferase</keyword>
<accession>A0A249KTS7</accession>
<proteinExistence type="predicted"/>
<evidence type="ECO:0000256" key="1">
    <source>
        <dbReference type="SAM" id="Phobius"/>
    </source>
</evidence>
<dbReference type="RefSeq" id="WP_095686035.1">
    <property type="nucleotide sequence ID" value="NZ_CP016776.1"/>
</dbReference>
<sequence>MNRQSLHIRGADGFRAVACLLVLFHHLTQKMNPDSAPSWFASIHHFGMRGEVGVSLFFVLSGALLSYPFWISFINGTSHPSIKNYSIARVARIVPATWLNLILCTLIALYFYDIPVNFNMLISGLLFINSYHYSTFFPAELNGPLWSIGLEVSCYVILPFLLYPIIKKTGSFLKAFATLVFVLILLQVVVNPWVIETFMTSEDGKGWDKGLVGGAKAWLPYWNVNSFFSQFLVGSIAALVIARLRKNIKPDSIRFDIAGAGLLLAAVAVVGVRLIPGSPDSLTKQAYLSPIYAIIMAAALVCIAMSHYAYKVVDNALFVWISKISFGVYLWHQVVQNILQRSFKESYVYFGITDIGQWTRLSLIVIAIAVAIASLSWYFFEKPILQRARRKISS</sequence>
<dbReference type="InterPro" id="IPR002656">
    <property type="entry name" value="Acyl_transf_3_dom"/>
</dbReference>
<dbReference type="PANTHER" id="PTHR23028:SF53">
    <property type="entry name" value="ACYL_TRANSF_3 DOMAIN-CONTAINING PROTEIN"/>
    <property type="match status" value="1"/>
</dbReference>
<evidence type="ECO:0000313" key="4">
    <source>
        <dbReference type="Proteomes" id="UP000217186"/>
    </source>
</evidence>
<feature type="transmembrane region" description="Helical" evidence="1">
    <location>
        <begin position="119"/>
        <end position="139"/>
    </location>
</feature>
<dbReference type="GO" id="GO:0016020">
    <property type="term" value="C:membrane"/>
    <property type="evidence" value="ECO:0007669"/>
    <property type="project" value="TreeGrafter"/>
</dbReference>
<dbReference type="Proteomes" id="UP000217186">
    <property type="component" value="Chromosome"/>
</dbReference>
<feature type="transmembrane region" description="Helical" evidence="1">
    <location>
        <begin position="52"/>
        <end position="73"/>
    </location>
</feature>
<dbReference type="PANTHER" id="PTHR23028">
    <property type="entry name" value="ACETYLTRANSFERASE"/>
    <property type="match status" value="1"/>
</dbReference>